<dbReference type="OrthoDB" id="768353at2759"/>
<evidence type="ECO:0000313" key="1">
    <source>
        <dbReference type="EMBL" id="KAG5596110.1"/>
    </source>
</evidence>
<accession>A0A9J5YAY4</accession>
<proteinExistence type="predicted"/>
<dbReference type="PANTHER" id="PTHR46238:SF8">
    <property type="entry name" value="ENDONUCLEASE_EXONUCLEASE_PHOSPHATASE DOMAIN-CONTAINING PROTEIN"/>
    <property type="match status" value="1"/>
</dbReference>
<gene>
    <name evidence="1" type="ORF">H5410_037342</name>
</gene>
<dbReference type="AlphaFoldDB" id="A0A9J5YAY4"/>
<comment type="caution">
    <text evidence="1">The sequence shown here is derived from an EMBL/GenBank/DDBJ whole genome shotgun (WGS) entry which is preliminary data.</text>
</comment>
<keyword evidence="2" id="KW-1185">Reference proteome</keyword>
<dbReference type="EMBL" id="JACXVP010000007">
    <property type="protein sequence ID" value="KAG5596110.1"/>
    <property type="molecule type" value="Genomic_DNA"/>
</dbReference>
<dbReference type="Proteomes" id="UP000824120">
    <property type="component" value="Chromosome 7"/>
</dbReference>
<sequence>MVFIDLEKAYDKVPRSVLWRCLEAKGVPMIYIRAIKDMYGGAKTSGAGPVVYVISDDIILIDETRTSKSRGWSDALEEADVEMRLDTQIIPKKDSFKYLGSVIQGSGDIGDDVTHAWGCLDEMEECLRSACVIRKFHLDLKRRSKTPQVRRCEGGRRGCRRGRGRPKKYWGEVIRQDLAQLHITEDMTLDRKEWRSRIKVEG</sequence>
<reference evidence="1 2" key="1">
    <citation type="submission" date="2020-09" db="EMBL/GenBank/DDBJ databases">
        <title>De no assembly of potato wild relative species, Solanum commersonii.</title>
        <authorList>
            <person name="Cho K."/>
        </authorList>
    </citation>
    <scope>NUCLEOTIDE SEQUENCE [LARGE SCALE GENOMIC DNA]</scope>
    <source>
        <strain evidence="1">LZ3.2</strain>
        <tissue evidence="1">Leaf</tissue>
    </source>
</reference>
<evidence type="ECO:0008006" key="3">
    <source>
        <dbReference type="Google" id="ProtNLM"/>
    </source>
</evidence>
<protein>
    <recommendedName>
        <fullName evidence="3">Reverse transcriptase domain-containing protein</fullName>
    </recommendedName>
</protein>
<dbReference type="PANTHER" id="PTHR46238">
    <property type="entry name" value="REVERSE TRANSCRIPTASE DOMAIN-CONTAINING PROTEIN"/>
    <property type="match status" value="1"/>
</dbReference>
<name>A0A9J5YAY4_SOLCO</name>
<evidence type="ECO:0000313" key="2">
    <source>
        <dbReference type="Proteomes" id="UP000824120"/>
    </source>
</evidence>
<organism evidence="1 2">
    <name type="scientific">Solanum commersonii</name>
    <name type="common">Commerson's wild potato</name>
    <name type="synonym">Commerson's nightshade</name>
    <dbReference type="NCBI Taxonomy" id="4109"/>
    <lineage>
        <taxon>Eukaryota</taxon>
        <taxon>Viridiplantae</taxon>
        <taxon>Streptophyta</taxon>
        <taxon>Embryophyta</taxon>
        <taxon>Tracheophyta</taxon>
        <taxon>Spermatophyta</taxon>
        <taxon>Magnoliopsida</taxon>
        <taxon>eudicotyledons</taxon>
        <taxon>Gunneridae</taxon>
        <taxon>Pentapetalae</taxon>
        <taxon>asterids</taxon>
        <taxon>lamiids</taxon>
        <taxon>Solanales</taxon>
        <taxon>Solanaceae</taxon>
        <taxon>Solanoideae</taxon>
        <taxon>Solaneae</taxon>
        <taxon>Solanum</taxon>
    </lineage>
</organism>